<gene>
    <name evidence="14" type="primary">CSON005100</name>
</gene>
<dbReference type="GO" id="GO:0000977">
    <property type="term" value="F:RNA polymerase II transcription regulatory region sequence-specific DNA binding"/>
    <property type="evidence" value="ECO:0007669"/>
    <property type="project" value="TreeGrafter"/>
</dbReference>
<comment type="subcellular location">
    <subcellularLocation>
        <location evidence="1">Nucleus</location>
    </subcellularLocation>
</comment>
<feature type="binding site" evidence="10">
    <location>
        <position position="57"/>
    </location>
    <ligand>
        <name>Zn(2+)</name>
        <dbReference type="ChEBI" id="CHEBI:29105"/>
    </ligand>
</feature>
<dbReference type="Gene3D" id="3.30.160.60">
    <property type="entry name" value="Classic Zinc Finger"/>
    <property type="match status" value="5"/>
</dbReference>
<keyword evidence="5 10" id="KW-0862">Zinc</keyword>
<feature type="domain" description="C2H2-type" evidence="12">
    <location>
        <begin position="388"/>
        <end position="413"/>
    </location>
</feature>
<dbReference type="EMBL" id="UFQT01000204">
    <property type="protein sequence ID" value="SSX21681.1"/>
    <property type="molecule type" value="Genomic_DNA"/>
</dbReference>
<evidence type="ECO:0000259" key="13">
    <source>
        <dbReference type="PROSITE" id="PS51915"/>
    </source>
</evidence>
<keyword evidence="8" id="KW-0539">Nucleus</keyword>
<dbReference type="Pfam" id="PF07776">
    <property type="entry name" value="zf-AD"/>
    <property type="match status" value="1"/>
</dbReference>
<dbReference type="GO" id="GO:0000981">
    <property type="term" value="F:DNA-binding transcription factor activity, RNA polymerase II-specific"/>
    <property type="evidence" value="ECO:0007669"/>
    <property type="project" value="TreeGrafter"/>
</dbReference>
<feature type="domain" description="C2H2-type" evidence="12">
    <location>
        <begin position="269"/>
        <end position="292"/>
    </location>
</feature>
<dbReference type="VEuPathDB" id="VectorBase:CSON005100"/>
<evidence type="ECO:0000256" key="6">
    <source>
        <dbReference type="ARBA" id="ARBA00023015"/>
    </source>
</evidence>
<evidence type="ECO:0000256" key="7">
    <source>
        <dbReference type="ARBA" id="ARBA00023163"/>
    </source>
</evidence>
<feature type="domain" description="C2H2-type" evidence="12">
    <location>
        <begin position="418"/>
        <end position="446"/>
    </location>
</feature>
<feature type="binding site" evidence="10">
    <location>
        <position position="10"/>
    </location>
    <ligand>
        <name>Zn(2+)</name>
        <dbReference type="ChEBI" id="CHEBI:29105"/>
    </ligand>
</feature>
<evidence type="ECO:0000256" key="10">
    <source>
        <dbReference type="PROSITE-ProRule" id="PRU01263"/>
    </source>
</evidence>
<protein>
    <submittedName>
        <fullName evidence="14">CSON005100 protein</fullName>
    </submittedName>
</protein>
<dbReference type="FunFam" id="3.30.160.60:FF:000003">
    <property type="entry name" value="Zinc finger protein 3 homolog"/>
    <property type="match status" value="1"/>
</dbReference>
<dbReference type="InterPro" id="IPR012934">
    <property type="entry name" value="Znf_AD"/>
</dbReference>
<dbReference type="AlphaFoldDB" id="A0A336LXH9"/>
<dbReference type="SMART" id="SM00868">
    <property type="entry name" value="zf-AD"/>
    <property type="match status" value="1"/>
</dbReference>
<keyword evidence="4 9" id="KW-0863">Zinc-finger</keyword>
<dbReference type="SMART" id="SM00355">
    <property type="entry name" value="ZnF_C2H2"/>
    <property type="match status" value="8"/>
</dbReference>
<dbReference type="SUPFAM" id="SSF57716">
    <property type="entry name" value="Glucocorticoid receptor-like (DNA-binding domain)"/>
    <property type="match status" value="1"/>
</dbReference>
<dbReference type="SUPFAM" id="SSF57667">
    <property type="entry name" value="beta-beta-alpha zinc fingers"/>
    <property type="match status" value="3"/>
</dbReference>
<evidence type="ECO:0000256" key="11">
    <source>
        <dbReference type="SAM" id="MobiDB-lite"/>
    </source>
</evidence>
<evidence type="ECO:0000256" key="9">
    <source>
        <dbReference type="PROSITE-ProRule" id="PRU00042"/>
    </source>
</evidence>
<keyword evidence="2 10" id="KW-0479">Metal-binding</keyword>
<name>A0A336LXH9_CULSO</name>
<feature type="binding site" evidence="10">
    <location>
        <position position="7"/>
    </location>
    <ligand>
        <name>Zn(2+)</name>
        <dbReference type="ChEBI" id="CHEBI:29105"/>
    </ligand>
</feature>
<feature type="region of interest" description="Disordered" evidence="11">
    <location>
        <begin position="445"/>
        <end position="468"/>
    </location>
</feature>
<feature type="domain" description="ZAD" evidence="13">
    <location>
        <begin position="5"/>
        <end position="81"/>
    </location>
</feature>
<evidence type="ECO:0000259" key="12">
    <source>
        <dbReference type="PROSITE" id="PS50157"/>
    </source>
</evidence>
<dbReference type="OMA" id="IATHINL"/>
<feature type="binding site" evidence="10">
    <location>
        <position position="54"/>
    </location>
    <ligand>
        <name>Zn(2+)</name>
        <dbReference type="ChEBI" id="CHEBI:29105"/>
    </ligand>
</feature>
<keyword evidence="7" id="KW-0804">Transcription</keyword>
<accession>A0A336LXH9</accession>
<dbReference type="PROSITE" id="PS00028">
    <property type="entry name" value="ZINC_FINGER_C2H2_1"/>
    <property type="match status" value="4"/>
</dbReference>
<evidence type="ECO:0000256" key="8">
    <source>
        <dbReference type="ARBA" id="ARBA00023242"/>
    </source>
</evidence>
<evidence type="ECO:0000256" key="3">
    <source>
        <dbReference type="ARBA" id="ARBA00022737"/>
    </source>
</evidence>
<evidence type="ECO:0000256" key="1">
    <source>
        <dbReference type="ARBA" id="ARBA00004123"/>
    </source>
</evidence>
<dbReference type="GO" id="GO:0005634">
    <property type="term" value="C:nucleus"/>
    <property type="evidence" value="ECO:0007669"/>
    <property type="project" value="UniProtKB-SubCell"/>
</dbReference>
<proteinExistence type="predicted"/>
<dbReference type="PANTHER" id="PTHR24379:SF127">
    <property type="entry name" value="BLOODY FINGERS-RELATED"/>
    <property type="match status" value="1"/>
</dbReference>
<reference evidence="14" key="1">
    <citation type="submission" date="2018-07" db="EMBL/GenBank/DDBJ databases">
        <authorList>
            <person name="Quirk P.G."/>
            <person name="Krulwich T.A."/>
        </authorList>
    </citation>
    <scope>NUCLEOTIDE SEQUENCE</scope>
</reference>
<dbReference type="InterPro" id="IPR013087">
    <property type="entry name" value="Znf_C2H2_type"/>
</dbReference>
<dbReference type="PANTHER" id="PTHR24379">
    <property type="entry name" value="KRAB AND ZINC FINGER DOMAIN-CONTAINING"/>
    <property type="match status" value="1"/>
</dbReference>
<dbReference type="Pfam" id="PF00096">
    <property type="entry name" value="zf-C2H2"/>
    <property type="match status" value="2"/>
</dbReference>
<evidence type="ECO:0000256" key="5">
    <source>
        <dbReference type="ARBA" id="ARBA00022833"/>
    </source>
</evidence>
<dbReference type="InterPro" id="IPR036236">
    <property type="entry name" value="Znf_C2H2_sf"/>
</dbReference>
<dbReference type="GO" id="GO:0008270">
    <property type="term" value="F:zinc ion binding"/>
    <property type="evidence" value="ECO:0007669"/>
    <property type="project" value="UniProtKB-UniRule"/>
</dbReference>
<feature type="domain" description="C2H2-type" evidence="12">
    <location>
        <begin position="298"/>
        <end position="326"/>
    </location>
</feature>
<evidence type="ECO:0000313" key="14">
    <source>
        <dbReference type="EMBL" id="SSX21681.1"/>
    </source>
</evidence>
<evidence type="ECO:0000256" key="4">
    <source>
        <dbReference type="ARBA" id="ARBA00022771"/>
    </source>
</evidence>
<feature type="domain" description="C2H2-type" evidence="12">
    <location>
        <begin position="359"/>
        <end position="387"/>
    </location>
</feature>
<keyword evidence="6" id="KW-0805">Transcription regulation</keyword>
<sequence length="468" mass="55205">MNFIPICKLCLVKVEDDQISKISSEDTIKMMMKMIEDLFQDAILLTTNEILSICKTCRWKLNDIHTYRKLVIKNQRKYEEKLSQFMSNECQDSIQNDDYLQDDTHIMDDDDAEYLTEEIVIKSEPITCEMEEIDTKNEEIKIDPEPLHRTRNGRLKKLFKTEGGTTQTREKHDKDKEDFEIIASHYELICELCPDYPKFPTYRTVTRHYTQVHKSRKLFKCCGIKLRNRTLAVEHALAHRNPKICESCGATFVQESKFKRHFYECLPRYSCDLCKQLFAKKSDVAEHMQVKHIYRPKILCETCGKEFSSIATVNAHVKVKHLGLKRDREFVECPECGKRMLKVNMKTHIVDHHQRTEPYACNECGRTFTTKKNFRRHVRTVHVVGRKFKCTIEGCGKALLTPESLREHIAIHTQIPLYQCKYCEWSFKSAGNFYAHMRRKHPVEHAKMKEETKKKLYGDKEDQENKIT</sequence>
<dbReference type="PROSITE" id="PS51915">
    <property type="entry name" value="ZAD"/>
    <property type="match status" value="1"/>
</dbReference>
<dbReference type="PROSITE" id="PS50157">
    <property type="entry name" value="ZINC_FINGER_C2H2_2"/>
    <property type="match status" value="5"/>
</dbReference>
<evidence type="ECO:0000256" key="2">
    <source>
        <dbReference type="ARBA" id="ARBA00022723"/>
    </source>
</evidence>
<keyword evidence="3" id="KW-0677">Repeat</keyword>
<dbReference type="Gene3D" id="3.40.1800.20">
    <property type="match status" value="1"/>
</dbReference>
<organism evidence="14">
    <name type="scientific">Culicoides sonorensis</name>
    <name type="common">Biting midge</name>
    <dbReference type="NCBI Taxonomy" id="179676"/>
    <lineage>
        <taxon>Eukaryota</taxon>
        <taxon>Metazoa</taxon>
        <taxon>Ecdysozoa</taxon>
        <taxon>Arthropoda</taxon>
        <taxon>Hexapoda</taxon>
        <taxon>Insecta</taxon>
        <taxon>Pterygota</taxon>
        <taxon>Neoptera</taxon>
        <taxon>Endopterygota</taxon>
        <taxon>Diptera</taxon>
        <taxon>Nematocera</taxon>
        <taxon>Chironomoidea</taxon>
        <taxon>Ceratopogonidae</taxon>
        <taxon>Ceratopogoninae</taxon>
        <taxon>Culicoides</taxon>
        <taxon>Monoculicoides</taxon>
    </lineage>
</organism>